<comment type="caution">
    <text evidence="7">The sequence shown here is derived from an EMBL/GenBank/DDBJ whole genome shotgun (WGS) entry which is preliminary data.</text>
</comment>
<dbReference type="VEuPathDB" id="VectorBase:LDEU012114"/>
<dbReference type="SUPFAM" id="SSF53474">
    <property type="entry name" value="alpha/beta-Hydrolases"/>
    <property type="match status" value="1"/>
</dbReference>
<proteinExistence type="inferred from homology"/>
<keyword evidence="5" id="KW-0472">Membrane</keyword>
<evidence type="ECO:0000256" key="5">
    <source>
        <dbReference type="SAM" id="Phobius"/>
    </source>
</evidence>
<feature type="domain" description="Lipase" evidence="6">
    <location>
        <begin position="81"/>
        <end position="216"/>
    </location>
</feature>
<dbReference type="GO" id="GO:0016042">
    <property type="term" value="P:lipid catabolic process"/>
    <property type="evidence" value="ECO:0007669"/>
    <property type="project" value="TreeGrafter"/>
</dbReference>
<dbReference type="PANTHER" id="PTHR11610">
    <property type="entry name" value="LIPASE"/>
    <property type="match status" value="1"/>
</dbReference>
<dbReference type="Proteomes" id="UP000288716">
    <property type="component" value="Unassembled WGS sequence"/>
</dbReference>
<dbReference type="STRING" id="299467.A0A443RX38"/>
<dbReference type="OrthoDB" id="199913at2759"/>
<evidence type="ECO:0000313" key="8">
    <source>
        <dbReference type="Proteomes" id="UP000288716"/>
    </source>
</evidence>
<dbReference type="GO" id="GO:0005615">
    <property type="term" value="C:extracellular space"/>
    <property type="evidence" value="ECO:0007669"/>
    <property type="project" value="TreeGrafter"/>
</dbReference>
<dbReference type="EMBL" id="NCKV01021537">
    <property type="protein sequence ID" value="RWS19926.1"/>
    <property type="molecule type" value="Genomic_DNA"/>
</dbReference>
<evidence type="ECO:0000256" key="3">
    <source>
        <dbReference type="ARBA" id="ARBA00022525"/>
    </source>
</evidence>
<keyword evidence="3" id="KW-0964">Secreted</keyword>
<evidence type="ECO:0000256" key="4">
    <source>
        <dbReference type="RuleBase" id="RU004262"/>
    </source>
</evidence>
<evidence type="ECO:0000259" key="6">
    <source>
        <dbReference type="Pfam" id="PF00151"/>
    </source>
</evidence>
<keyword evidence="8" id="KW-1185">Reference proteome</keyword>
<comment type="subcellular location">
    <subcellularLocation>
        <location evidence="1">Secreted</location>
    </subcellularLocation>
</comment>
<dbReference type="GO" id="GO:0016298">
    <property type="term" value="F:lipase activity"/>
    <property type="evidence" value="ECO:0007669"/>
    <property type="project" value="InterPro"/>
</dbReference>
<evidence type="ECO:0000256" key="1">
    <source>
        <dbReference type="ARBA" id="ARBA00004613"/>
    </source>
</evidence>
<gene>
    <name evidence="7" type="ORF">B4U80_10910</name>
</gene>
<organism evidence="7 8">
    <name type="scientific">Leptotrombidium deliense</name>
    <dbReference type="NCBI Taxonomy" id="299467"/>
    <lineage>
        <taxon>Eukaryota</taxon>
        <taxon>Metazoa</taxon>
        <taxon>Ecdysozoa</taxon>
        <taxon>Arthropoda</taxon>
        <taxon>Chelicerata</taxon>
        <taxon>Arachnida</taxon>
        <taxon>Acari</taxon>
        <taxon>Acariformes</taxon>
        <taxon>Trombidiformes</taxon>
        <taxon>Prostigmata</taxon>
        <taxon>Anystina</taxon>
        <taxon>Parasitengona</taxon>
        <taxon>Trombiculoidea</taxon>
        <taxon>Trombiculidae</taxon>
        <taxon>Leptotrombidium</taxon>
    </lineage>
</organism>
<keyword evidence="5" id="KW-0812">Transmembrane</keyword>
<evidence type="ECO:0000313" key="7">
    <source>
        <dbReference type="EMBL" id="RWS19926.1"/>
    </source>
</evidence>
<feature type="non-terminal residue" evidence="7">
    <location>
        <position position="217"/>
    </location>
</feature>
<evidence type="ECO:0000256" key="2">
    <source>
        <dbReference type="ARBA" id="ARBA00010701"/>
    </source>
</evidence>
<reference evidence="7 8" key="1">
    <citation type="journal article" date="2018" name="Gigascience">
        <title>Genomes of trombidid mites reveal novel predicted allergens and laterally-transferred genes associated with secondary metabolism.</title>
        <authorList>
            <person name="Dong X."/>
            <person name="Chaisiri K."/>
            <person name="Xia D."/>
            <person name="Armstrong S.D."/>
            <person name="Fang Y."/>
            <person name="Donnelly M.J."/>
            <person name="Kadowaki T."/>
            <person name="McGarry J.W."/>
            <person name="Darby A.C."/>
            <person name="Makepeace B.L."/>
        </authorList>
    </citation>
    <scope>NUCLEOTIDE SEQUENCE [LARGE SCALE GENOMIC DNA]</scope>
    <source>
        <strain evidence="7">UoL-UT</strain>
    </source>
</reference>
<protein>
    <submittedName>
        <fullName evidence="7">Lipase-like protein 1</fullName>
    </submittedName>
</protein>
<dbReference type="AlphaFoldDB" id="A0A443RX38"/>
<feature type="transmembrane region" description="Helical" evidence="5">
    <location>
        <begin position="7"/>
        <end position="24"/>
    </location>
</feature>
<dbReference type="InterPro" id="IPR000734">
    <property type="entry name" value="TAG_lipase"/>
</dbReference>
<dbReference type="PRINTS" id="PR00821">
    <property type="entry name" value="TAGLIPASE"/>
</dbReference>
<dbReference type="Pfam" id="PF00151">
    <property type="entry name" value="Lipase"/>
    <property type="match status" value="1"/>
</dbReference>
<keyword evidence="5" id="KW-1133">Transmembrane helix</keyword>
<dbReference type="InterPro" id="IPR013818">
    <property type="entry name" value="Lipase"/>
</dbReference>
<dbReference type="InterPro" id="IPR029058">
    <property type="entry name" value="AB_hydrolase_fold"/>
</dbReference>
<accession>A0A443RX38</accession>
<dbReference type="Gene3D" id="3.40.50.1820">
    <property type="entry name" value="alpha/beta hydrolase"/>
    <property type="match status" value="1"/>
</dbReference>
<name>A0A443RX38_9ACAR</name>
<comment type="similarity">
    <text evidence="2 4">Belongs to the AB hydrolase superfamily. Lipase family.</text>
</comment>
<sequence length="217" mass="23566">MASEHCVNCVVIIFLIIGFIQVAVSSSSDPQLDALLKVFLSPSSSVNQSAKVSSETCDGKCYPEIGCTHGVANCLSVSCSDPEPLENIDTKFLFFSKNNQYDPYIVNFTLSEDELKNVPFNPNFFTVVLVHGYDDKYTENTSLGPIKNLYLNKMNDANIIAVDWSKGASNPSYQTGKANALVVGAQIALLMEKLDKVFGINLGQTLFIGFSLGGQVV</sequence>